<comment type="caution">
    <text evidence="9">The sequence shown here is derived from an EMBL/GenBank/DDBJ whole genome shotgun (WGS) entry which is preliminary data.</text>
</comment>
<keyword evidence="7" id="KW-0472">Membrane</keyword>
<name>A0A923NMA1_9FIRM</name>
<keyword evidence="10" id="KW-1185">Reference proteome</keyword>
<feature type="domain" description="4Fe-4S ferredoxin-type" evidence="8">
    <location>
        <begin position="249"/>
        <end position="270"/>
    </location>
</feature>
<keyword evidence="6" id="KW-0411">Iron-sulfur</keyword>
<feature type="transmembrane region" description="Helical" evidence="7">
    <location>
        <begin position="113"/>
        <end position="133"/>
    </location>
</feature>
<feature type="transmembrane region" description="Helical" evidence="7">
    <location>
        <begin position="170"/>
        <end position="191"/>
    </location>
</feature>
<dbReference type="PROSITE" id="PS00198">
    <property type="entry name" value="4FE4S_FER_1"/>
    <property type="match status" value="1"/>
</dbReference>
<evidence type="ECO:0000256" key="6">
    <source>
        <dbReference type="ARBA" id="ARBA00023014"/>
    </source>
</evidence>
<keyword evidence="5" id="KW-0408">Iron</keyword>
<sequence length="291" mass="31714">MVQIAAAAVSNGYISGFLNGTIYQGSLKQFCVPGLNCYSCPGALGSCPIGALQAVLGSPGKYFSFYVIGFLMMVGALAGRFACGWLCPFGLLQELIYKIPGLRKGKSLPGHRFLKYFKYLILGVLVLALPLIFTDLAGQGTPWFCKLICPAGTLEGGWTLTLFDPRLREAMGWLFTWKSFLLLLLLFLSLVSYRPFCKYLCPLGAVYGLFNPVSCLRLEVKKERCTDCGACEAVCPMSLNPAENPGSPECIRCGKCISACKFGALSQTVLPGGLQFRKKKEQGAQNLRKEF</sequence>
<evidence type="ECO:0000256" key="3">
    <source>
        <dbReference type="ARBA" id="ARBA00022723"/>
    </source>
</evidence>
<gene>
    <name evidence="9" type="ORF">H9L42_08020</name>
</gene>
<dbReference type="GO" id="GO:0005886">
    <property type="term" value="C:plasma membrane"/>
    <property type="evidence" value="ECO:0007669"/>
    <property type="project" value="TreeGrafter"/>
</dbReference>
<evidence type="ECO:0000256" key="5">
    <source>
        <dbReference type="ARBA" id="ARBA00023004"/>
    </source>
</evidence>
<dbReference type="SUPFAM" id="SSF54862">
    <property type="entry name" value="4Fe-4S ferredoxins"/>
    <property type="match status" value="1"/>
</dbReference>
<dbReference type="EMBL" id="JACRYT010000006">
    <property type="protein sequence ID" value="MBC6679772.1"/>
    <property type="molecule type" value="Genomic_DNA"/>
</dbReference>
<dbReference type="GO" id="GO:0051539">
    <property type="term" value="F:4 iron, 4 sulfur cluster binding"/>
    <property type="evidence" value="ECO:0007669"/>
    <property type="project" value="UniProtKB-KW"/>
</dbReference>
<evidence type="ECO:0000313" key="10">
    <source>
        <dbReference type="Proteomes" id="UP000602647"/>
    </source>
</evidence>
<feature type="transmembrane region" description="Helical" evidence="7">
    <location>
        <begin position="65"/>
        <end position="92"/>
    </location>
</feature>
<evidence type="ECO:0000259" key="8">
    <source>
        <dbReference type="PROSITE" id="PS51379"/>
    </source>
</evidence>
<organism evidence="9 10">
    <name type="scientific">Zhenpiania hominis</name>
    <dbReference type="NCBI Taxonomy" id="2763644"/>
    <lineage>
        <taxon>Bacteria</taxon>
        <taxon>Bacillati</taxon>
        <taxon>Bacillota</taxon>
        <taxon>Clostridia</taxon>
        <taxon>Peptostreptococcales</taxon>
        <taxon>Anaerovoracaceae</taxon>
        <taxon>Zhenpiania</taxon>
    </lineage>
</organism>
<evidence type="ECO:0000313" key="9">
    <source>
        <dbReference type="EMBL" id="MBC6679772.1"/>
    </source>
</evidence>
<protein>
    <submittedName>
        <fullName evidence="9">4Fe-4S binding protein</fullName>
    </submittedName>
</protein>
<keyword evidence="2" id="KW-0004">4Fe-4S</keyword>
<dbReference type="PANTHER" id="PTHR30176:SF3">
    <property type="entry name" value="FERREDOXIN-TYPE PROTEIN NAPH"/>
    <property type="match status" value="1"/>
</dbReference>
<evidence type="ECO:0000256" key="2">
    <source>
        <dbReference type="ARBA" id="ARBA00022485"/>
    </source>
</evidence>
<dbReference type="Pfam" id="PF12801">
    <property type="entry name" value="Fer4_5"/>
    <property type="match status" value="3"/>
</dbReference>
<dbReference type="GO" id="GO:0046872">
    <property type="term" value="F:metal ion binding"/>
    <property type="evidence" value="ECO:0007669"/>
    <property type="project" value="UniProtKB-KW"/>
</dbReference>
<evidence type="ECO:0000256" key="4">
    <source>
        <dbReference type="ARBA" id="ARBA00022982"/>
    </source>
</evidence>
<dbReference type="Pfam" id="PF13237">
    <property type="entry name" value="Fer4_10"/>
    <property type="match status" value="1"/>
</dbReference>
<dbReference type="InterPro" id="IPR051684">
    <property type="entry name" value="Electron_Trans/Redox"/>
</dbReference>
<keyword evidence="7" id="KW-0812">Transmembrane</keyword>
<dbReference type="InterPro" id="IPR017896">
    <property type="entry name" value="4Fe4S_Fe-S-bd"/>
</dbReference>
<proteinExistence type="predicted"/>
<dbReference type="Proteomes" id="UP000602647">
    <property type="component" value="Unassembled WGS sequence"/>
</dbReference>
<keyword evidence="3" id="KW-0479">Metal-binding</keyword>
<dbReference type="RefSeq" id="WP_187302891.1">
    <property type="nucleotide sequence ID" value="NZ_JACRYT010000006.1"/>
</dbReference>
<evidence type="ECO:0000256" key="1">
    <source>
        <dbReference type="ARBA" id="ARBA00022448"/>
    </source>
</evidence>
<evidence type="ECO:0000256" key="7">
    <source>
        <dbReference type="SAM" id="Phobius"/>
    </source>
</evidence>
<dbReference type="PROSITE" id="PS51379">
    <property type="entry name" value="4FE4S_FER_2"/>
    <property type="match status" value="2"/>
</dbReference>
<keyword evidence="4" id="KW-0249">Electron transport</keyword>
<dbReference type="InterPro" id="IPR017900">
    <property type="entry name" value="4Fe4S_Fe_S_CS"/>
</dbReference>
<dbReference type="Gene3D" id="3.30.70.20">
    <property type="match status" value="1"/>
</dbReference>
<keyword evidence="7" id="KW-1133">Transmembrane helix</keyword>
<dbReference type="AlphaFoldDB" id="A0A923NMA1"/>
<keyword evidence="1" id="KW-0813">Transport</keyword>
<accession>A0A923NMA1</accession>
<reference evidence="9" key="1">
    <citation type="submission" date="2020-08" db="EMBL/GenBank/DDBJ databases">
        <title>Genome public.</title>
        <authorList>
            <person name="Liu C."/>
            <person name="Sun Q."/>
        </authorList>
    </citation>
    <scope>NUCLEOTIDE SEQUENCE</scope>
    <source>
        <strain evidence="9">BX12</strain>
    </source>
</reference>
<dbReference type="PANTHER" id="PTHR30176">
    <property type="entry name" value="FERREDOXIN-TYPE PROTEIN NAPH"/>
    <property type="match status" value="1"/>
</dbReference>
<feature type="domain" description="4Fe-4S ferredoxin-type" evidence="8">
    <location>
        <begin position="216"/>
        <end position="245"/>
    </location>
</feature>